<evidence type="ECO:0000256" key="1">
    <source>
        <dbReference type="SAM" id="Coils"/>
    </source>
</evidence>
<evidence type="ECO:0000313" key="2">
    <source>
        <dbReference type="EMBL" id="PYF09877.1"/>
    </source>
</evidence>
<dbReference type="AlphaFoldDB" id="A0A318TYH2"/>
<gene>
    <name evidence="2" type="ORF">C8J30_1069</name>
</gene>
<dbReference type="RefSeq" id="WP_394341924.1">
    <property type="nucleotide sequence ID" value="NZ_QJTK01000006.1"/>
</dbReference>
<organism evidence="2 3">
    <name type="scientific">Rhodobacter viridis</name>
    <dbReference type="NCBI Taxonomy" id="1054202"/>
    <lineage>
        <taxon>Bacteria</taxon>
        <taxon>Pseudomonadati</taxon>
        <taxon>Pseudomonadota</taxon>
        <taxon>Alphaproteobacteria</taxon>
        <taxon>Rhodobacterales</taxon>
        <taxon>Rhodobacter group</taxon>
        <taxon>Rhodobacter</taxon>
    </lineage>
</organism>
<comment type="caution">
    <text evidence="2">The sequence shown here is derived from an EMBL/GenBank/DDBJ whole genome shotgun (WGS) entry which is preliminary data.</text>
</comment>
<reference evidence="2 3" key="1">
    <citation type="submission" date="2018-06" db="EMBL/GenBank/DDBJ databases">
        <title>Genomic Encyclopedia of Type Strains, Phase III (KMG-III): the genomes of soil and plant-associated and newly described type strains.</title>
        <authorList>
            <person name="Whitman W."/>
        </authorList>
    </citation>
    <scope>NUCLEOTIDE SEQUENCE [LARGE SCALE GENOMIC DNA]</scope>
    <source>
        <strain evidence="2 3">JA737</strain>
    </source>
</reference>
<name>A0A318TYH2_9RHOB</name>
<accession>A0A318TYH2</accession>
<feature type="coiled-coil region" evidence="1">
    <location>
        <begin position="12"/>
        <end position="63"/>
    </location>
</feature>
<evidence type="ECO:0000313" key="3">
    <source>
        <dbReference type="Proteomes" id="UP000247727"/>
    </source>
</evidence>
<dbReference type="Gene3D" id="3.40.50.300">
    <property type="entry name" value="P-loop containing nucleotide triphosphate hydrolases"/>
    <property type="match status" value="1"/>
</dbReference>
<keyword evidence="1" id="KW-0175">Coiled coil</keyword>
<keyword evidence="3" id="KW-1185">Reference proteome</keyword>
<protein>
    <submittedName>
        <fullName evidence="2">Uncharacterized protein</fullName>
    </submittedName>
</protein>
<dbReference type="EMBL" id="QJTK01000006">
    <property type="protein sequence ID" value="PYF09877.1"/>
    <property type="molecule type" value="Genomic_DNA"/>
</dbReference>
<dbReference type="Proteomes" id="UP000247727">
    <property type="component" value="Unassembled WGS sequence"/>
</dbReference>
<dbReference type="InterPro" id="IPR027417">
    <property type="entry name" value="P-loop_NTPase"/>
</dbReference>
<proteinExistence type="predicted"/>
<sequence length="382" mass="40974">MAVSQATIPARIADLRVAIAALEAEIAGKLSERDLGEANEDRRAEAEAEKAKLTETLAALEAMHATEKEMVERIVSFRKATADPGEAIDTDTLRSEMMAEMDRLAATHPDDRMVYAHVLEHSRAGPELQEDGHIDAAKLCRPVAEDHEYPEPDQGFGRLHRGNAIRDPNSEVAQHRAVRRHDHPGHCVAFLDMAAALVPGKTGKWTAKLGSAAITTSQSVAERAYGQGDAATIAQRSFDTAVGLVPTKTALPAYAVGKAQLGSGIVSLVRGSSETDSALRQREALKTSTDMMMDSAISMVELAKAGVQMPVLDKVGTGLSVVKAAASYGFNLRSAQDAYVKDADDLTMRSFDLESNYVCGLKTLGQQLTEALAMFKECEGLV</sequence>